<evidence type="ECO:0000313" key="1">
    <source>
        <dbReference type="EMBL" id="GGO00190.1"/>
    </source>
</evidence>
<dbReference type="Proteomes" id="UP000653480">
    <property type="component" value="Unassembled WGS sequence"/>
</dbReference>
<gene>
    <name evidence="1" type="ORF">GCM10011574_06610</name>
</gene>
<reference evidence="1" key="2">
    <citation type="submission" date="2020-09" db="EMBL/GenBank/DDBJ databases">
        <authorList>
            <person name="Sun Q."/>
            <person name="Zhou Y."/>
        </authorList>
    </citation>
    <scope>NUCLEOTIDE SEQUENCE</scope>
    <source>
        <strain evidence="1">CGMCC 4.7138</strain>
    </source>
</reference>
<accession>A0A8H9GUT5</accession>
<comment type="caution">
    <text evidence="1">The sequence shown here is derived from an EMBL/GenBank/DDBJ whole genome shotgun (WGS) entry which is preliminary data.</text>
</comment>
<dbReference type="EMBL" id="BMMN01000001">
    <property type="protein sequence ID" value="GGO00190.1"/>
    <property type="molecule type" value="Genomic_DNA"/>
</dbReference>
<keyword evidence="2" id="KW-1185">Reference proteome</keyword>
<name>A0A8H9GUT5_9ACTN</name>
<reference evidence="1" key="1">
    <citation type="journal article" date="2014" name="Int. J. Syst. Evol. Microbiol.">
        <title>Complete genome sequence of Corynebacterium casei LMG S-19264T (=DSM 44701T), isolated from a smear-ripened cheese.</title>
        <authorList>
            <consortium name="US DOE Joint Genome Institute (JGI-PGF)"/>
            <person name="Walter F."/>
            <person name="Albersmeier A."/>
            <person name="Kalinowski J."/>
            <person name="Ruckert C."/>
        </authorList>
    </citation>
    <scope>NUCLEOTIDE SEQUENCE</scope>
    <source>
        <strain evidence="1">CGMCC 4.7138</strain>
    </source>
</reference>
<dbReference type="AlphaFoldDB" id="A0A8H9GUT5"/>
<proteinExistence type="predicted"/>
<organism evidence="1 2">
    <name type="scientific">Microbispora bryophytorum</name>
    <dbReference type="NCBI Taxonomy" id="1460882"/>
    <lineage>
        <taxon>Bacteria</taxon>
        <taxon>Bacillati</taxon>
        <taxon>Actinomycetota</taxon>
        <taxon>Actinomycetes</taxon>
        <taxon>Streptosporangiales</taxon>
        <taxon>Streptosporangiaceae</taxon>
        <taxon>Microbispora</taxon>
    </lineage>
</organism>
<evidence type="ECO:0000313" key="2">
    <source>
        <dbReference type="Proteomes" id="UP000653480"/>
    </source>
</evidence>
<protein>
    <submittedName>
        <fullName evidence="1">Uncharacterized protein</fullName>
    </submittedName>
</protein>
<sequence length="74" mass="8325">MQQLDRDKLGVHPHAPVHHALAALTEQTDDPVRTDLTGIIRAKLLRPLQFILHGYAETEATLPELVVLPTRNDR</sequence>